<protein>
    <recommendedName>
        <fullName evidence="4">Vesicle-fusing ATPase</fullName>
        <ecNumber evidence="4">3.6.4.6</ecNumber>
    </recommendedName>
</protein>
<dbReference type="SUPFAM" id="SSF52540">
    <property type="entry name" value="P-loop containing nucleoside triphosphate hydrolases"/>
    <property type="match status" value="1"/>
</dbReference>
<feature type="non-terminal residue" evidence="6">
    <location>
        <position position="105"/>
    </location>
</feature>
<dbReference type="InterPro" id="IPR027417">
    <property type="entry name" value="P-loop_NTPase"/>
</dbReference>
<dbReference type="AlphaFoldDB" id="A0AAD3E4D6"/>
<evidence type="ECO:0000259" key="5">
    <source>
        <dbReference type="Pfam" id="PF00004"/>
    </source>
</evidence>
<organism evidence="6 7">
    <name type="scientific">Astrephomene gubernaculifera</name>
    <dbReference type="NCBI Taxonomy" id="47775"/>
    <lineage>
        <taxon>Eukaryota</taxon>
        <taxon>Viridiplantae</taxon>
        <taxon>Chlorophyta</taxon>
        <taxon>core chlorophytes</taxon>
        <taxon>Chlorophyceae</taxon>
        <taxon>CS clade</taxon>
        <taxon>Chlamydomonadales</taxon>
        <taxon>Astrephomenaceae</taxon>
        <taxon>Astrephomene</taxon>
    </lineage>
</organism>
<dbReference type="PANTHER" id="PTHR23078:SF3">
    <property type="entry name" value="VESICLE-FUSING ATPASE"/>
    <property type="match status" value="1"/>
</dbReference>
<accession>A0AAD3E4D6</accession>
<dbReference type="GO" id="GO:0005524">
    <property type="term" value="F:ATP binding"/>
    <property type="evidence" value="ECO:0007669"/>
    <property type="project" value="UniProtKB-UniRule"/>
</dbReference>
<dbReference type="InterPro" id="IPR039812">
    <property type="entry name" value="Vesicle-fus_ATPase"/>
</dbReference>
<comment type="cofactor">
    <cofactor evidence="4">
        <name>Mg(2+)</name>
        <dbReference type="ChEBI" id="CHEBI:18420"/>
    </cofactor>
    <text evidence="4">Binds 1 Mg(2+) ion per subunit.</text>
</comment>
<dbReference type="Gene3D" id="3.40.50.300">
    <property type="entry name" value="P-loop containing nucleotide triphosphate hydrolases"/>
    <property type="match status" value="1"/>
</dbReference>
<sequence>GYATSQVFKVKRIVLERLGIGGLDNEFDVIFRRAFCSRIFPPSIIQRLGINHVKGVLLYGPPGTGKTLIARQIGKMLNGKEPKVVNGPEVLNKFVGQSEENIRNL</sequence>
<dbReference type="EC" id="3.6.4.6" evidence="4"/>
<dbReference type="PANTHER" id="PTHR23078">
    <property type="entry name" value="VESICULAR-FUSION PROTEIN NSF"/>
    <property type="match status" value="1"/>
</dbReference>
<evidence type="ECO:0000256" key="1">
    <source>
        <dbReference type="ARBA" id="ARBA00006914"/>
    </source>
</evidence>
<feature type="domain" description="ATPase AAA-type core" evidence="5">
    <location>
        <begin position="56"/>
        <end position="104"/>
    </location>
</feature>
<keyword evidence="4" id="KW-0931">ER-Golgi transport</keyword>
<evidence type="ECO:0000313" key="7">
    <source>
        <dbReference type="Proteomes" id="UP001054857"/>
    </source>
</evidence>
<dbReference type="Proteomes" id="UP001054857">
    <property type="component" value="Unassembled WGS sequence"/>
</dbReference>
<feature type="non-terminal residue" evidence="6">
    <location>
        <position position="1"/>
    </location>
</feature>
<evidence type="ECO:0000313" key="6">
    <source>
        <dbReference type="EMBL" id="GFR52622.1"/>
    </source>
</evidence>
<gene>
    <name evidence="6" type="ORF">Agub_g15209</name>
</gene>
<keyword evidence="4" id="KW-0813">Transport</keyword>
<evidence type="ECO:0000256" key="2">
    <source>
        <dbReference type="ARBA" id="ARBA00022741"/>
    </source>
</evidence>
<evidence type="ECO:0000256" key="4">
    <source>
        <dbReference type="RuleBase" id="RU367045"/>
    </source>
</evidence>
<reference evidence="6 7" key="1">
    <citation type="journal article" date="2021" name="Sci. Rep.">
        <title>Genome sequencing of the multicellular alga Astrephomene provides insights into convergent evolution of germ-soma differentiation.</title>
        <authorList>
            <person name="Yamashita S."/>
            <person name="Yamamoto K."/>
            <person name="Matsuzaki R."/>
            <person name="Suzuki S."/>
            <person name="Yamaguchi H."/>
            <person name="Hirooka S."/>
            <person name="Minakuchi Y."/>
            <person name="Miyagishima S."/>
            <person name="Kawachi M."/>
            <person name="Toyoda A."/>
            <person name="Nozaki H."/>
        </authorList>
    </citation>
    <scope>NUCLEOTIDE SEQUENCE [LARGE SCALE GENOMIC DNA]</scope>
    <source>
        <strain evidence="6 7">NIES-4017</strain>
    </source>
</reference>
<keyword evidence="4" id="KW-0460">Magnesium</keyword>
<dbReference type="GO" id="GO:0043001">
    <property type="term" value="P:Golgi to plasma membrane protein transport"/>
    <property type="evidence" value="ECO:0007669"/>
    <property type="project" value="TreeGrafter"/>
</dbReference>
<dbReference type="InterPro" id="IPR003959">
    <property type="entry name" value="ATPase_AAA_core"/>
</dbReference>
<dbReference type="Pfam" id="PF00004">
    <property type="entry name" value="AAA"/>
    <property type="match status" value="1"/>
</dbReference>
<evidence type="ECO:0000256" key="3">
    <source>
        <dbReference type="ARBA" id="ARBA00022840"/>
    </source>
</evidence>
<comment type="function">
    <text evidence="4">Required for vesicle-mediated transport. Catalyzes the fusion of transport vesicles within the Golgi cisternae. Is also required for transport from the endoplasmic reticulum to the Golgi stack. Seems to function as a fusion protein required for the delivery of cargo proteins to all compartments of the Golgi stack independent of vesicle origin.</text>
</comment>
<comment type="catalytic activity">
    <reaction evidence="4">
        <text>ATP + H2O = ADP + phosphate + H(+)</text>
        <dbReference type="Rhea" id="RHEA:13065"/>
        <dbReference type="ChEBI" id="CHEBI:15377"/>
        <dbReference type="ChEBI" id="CHEBI:15378"/>
        <dbReference type="ChEBI" id="CHEBI:30616"/>
        <dbReference type="ChEBI" id="CHEBI:43474"/>
        <dbReference type="ChEBI" id="CHEBI:456216"/>
        <dbReference type="EC" id="3.6.4.6"/>
    </reaction>
</comment>
<keyword evidence="4" id="KW-0653">Protein transport</keyword>
<proteinExistence type="inferred from homology"/>
<comment type="similarity">
    <text evidence="1 4">Belongs to the AAA ATPase family.</text>
</comment>
<dbReference type="EMBL" id="BMAR01000068">
    <property type="protein sequence ID" value="GFR52622.1"/>
    <property type="molecule type" value="Genomic_DNA"/>
</dbReference>
<comment type="subcellular location">
    <subcellularLocation>
        <location evidence="4">Cytoplasm</location>
    </subcellularLocation>
</comment>
<dbReference type="GO" id="GO:0006891">
    <property type="term" value="P:intra-Golgi vesicle-mediated transport"/>
    <property type="evidence" value="ECO:0007669"/>
    <property type="project" value="TreeGrafter"/>
</dbReference>
<keyword evidence="4" id="KW-0963">Cytoplasm</keyword>
<keyword evidence="4" id="KW-0479">Metal-binding</keyword>
<comment type="caution">
    <text evidence="6">The sequence shown here is derived from an EMBL/GenBank/DDBJ whole genome shotgun (WGS) entry which is preliminary data.</text>
</comment>
<keyword evidence="2 4" id="KW-0547">Nucleotide-binding</keyword>
<name>A0AAD3E4D6_9CHLO</name>
<keyword evidence="7" id="KW-1185">Reference proteome</keyword>
<dbReference type="GO" id="GO:0005795">
    <property type="term" value="C:Golgi stack"/>
    <property type="evidence" value="ECO:0007669"/>
    <property type="project" value="TreeGrafter"/>
</dbReference>
<keyword evidence="3 4" id="KW-0067">ATP-binding</keyword>
<dbReference type="GO" id="GO:0016887">
    <property type="term" value="F:ATP hydrolysis activity"/>
    <property type="evidence" value="ECO:0007669"/>
    <property type="project" value="InterPro"/>
</dbReference>
<keyword evidence="4" id="KW-0378">Hydrolase</keyword>
<dbReference type="GO" id="GO:0035494">
    <property type="term" value="P:SNARE complex disassembly"/>
    <property type="evidence" value="ECO:0007669"/>
    <property type="project" value="InterPro"/>
</dbReference>
<dbReference type="GO" id="GO:0046872">
    <property type="term" value="F:metal ion binding"/>
    <property type="evidence" value="ECO:0007669"/>
    <property type="project" value="UniProtKB-UniRule"/>
</dbReference>